<reference evidence="1" key="1">
    <citation type="submission" date="2019-03" db="EMBL/GenBank/DDBJ databases">
        <title>Largest Complete Mitochondrial Genome of a Gymnosperm, Sitka Spruce (Picea sitchensis), Indicates Complex Physical Structure.</title>
        <authorList>
            <person name="Jackman S.D."/>
            <person name="Coombe L."/>
            <person name="Warren R."/>
            <person name="Kirk H."/>
            <person name="Trinh E."/>
            <person name="McLeod T."/>
            <person name="Pleasance S."/>
            <person name="Pandoh P."/>
            <person name="Zhao Y."/>
            <person name="Coope R."/>
            <person name="Bousquet J."/>
            <person name="Bohlmann J.C."/>
            <person name="Jones S.J.M."/>
            <person name="Birol I."/>
        </authorList>
    </citation>
    <scope>NUCLEOTIDE SEQUENCE</scope>
    <source>
        <strain evidence="1">Q903</strain>
    </source>
</reference>
<dbReference type="EMBL" id="MK697699">
    <property type="protein sequence ID" value="QHR89958.1"/>
    <property type="molecule type" value="Genomic_DNA"/>
</dbReference>
<sequence length="43" mass="5058">MLCVKSISNGSEHQQYNPMHIYVFTYDTRIETLNELAIPTDQR</sequence>
<protein>
    <submittedName>
        <fullName evidence="1">Uncharacterized protein</fullName>
    </submittedName>
</protein>
<gene>
    <name evidence="1" type="primary">orf04003</name>
    <name evidence="1" type="ORF">Q903MT_gene3980</name>
</gene>
<keyword evidence="1" id="KW-0496">Mitochondrion</keyword>
<organism evidence="1">
    <name type="scientific">Picea sitchensis</name>
    <name type="common">Sitka spruce</name>
    <name type="synonym">Pinus sitchensis</name>
    <dbReference type="NCBI Taxonomy" id="3332"/>
    <lineage>
        <taxon>Eukaryota</taxon>
        <taxon>Viridiplantae</taxon>
        <taxon>Streptophyta</taxon>
        <taxon>Embryophyta</taxon>
        <taxon>Tracheophyta</taxon>
        <taxon>Spermatophyta</taxon>
        <taxon>Pinopsida</taxon>
        <taxon>Pinidae</taxon>
        <taxon>Conifers I</taxon>
        <taxon>Pinales</taxon>
        <taxon>Pinaceae</taxon>
        <taxon>Picea</taxon>
    </lineage>
</organism>
<proteinExistence type="predicted"/>
<accession>A0A6B9XSH0</accession>
<geneLocation type="mitochondrion" evidence="1"/>
<evidence type="ECO:0000313" key="1">
    <source>
        <dbReference type="EMBL" id="QHR89958.1"/>
    </source>
</evidence>
<dbReference type="AlphaFoldDB" id="A0A6B9XSH0"/>
<name>A0A6B9XSH0_PICSI</name>